<protein>
    <recommendedName>
        <fullName evidence="4">Cysteine-rich transmembrane CYSTM domain-containing protein</fullName>
    </recommendedName>
</protein>
<evidence type="ECO:0008006" key="4">
    <source>
        <dbReference type="Google" id="ProtNLM"/>
    </source>
</evidence>
<proteinExistence type="predicted"/>
<dbReference type="Proteomes" id="UP000226431">
    <property type="component" value="Unassembled WGS sequence"/>
</dbReference>
<evidence type="ECO:0000313" key="3">
    <source>
        <dbReference type="Proteomes" id="UP000226431"/>
    </source>
</evidence>
<accession>A0A2C5Y6Z1</accession>
<name>A0A2C5Y6Z1_9HYPO</name>
<feature type="compositionally biased region" description="Low complexity" evidence="1">
    <location>
        <begin position="41"/>
        <end position="55"/>
    </location>
</feature>
<organism evidence="2 3">
    <name type="scientific">Ophiocordyceps camponoti-rufipedis</name>
    <dbReference type="NCBI Taxonomy" id="2004952"/>
    <lineage>
        <taxon>Eukaryota</taxon>
        <taxon>Fungi</taxon>
        <taxon>Dikarya</taxon>
        <taxon>Ascomycota</taxon>
        <taxon>Pezizomycotina</taxon>
        <taxon>Sordariomycetes</taxon>
        <taxon>Hypocreomycetidae</taxon>
        <taxon>Hypocreales</taxon>
        <taxon>Ophiocordycipitaceae</taxon>
        <taxon>Ophiocordyceps</taxon>
    </lineage>
</organism>
<reference evidence="2 3" key="1">
    <citation type="submission" date="2017-06" db="EMBL/GenBank/DDBJ databases">
        <title>Ant-infecting Ophiocordyceps genomes reveal a high diversity of potential behavioral manipulation genes and a possible major role for enterotoxins.</title>
        <authorList>
            <person name="De Bekker C."/>
            <person name="Evans H.C."/>
            <person name="Brachmann A."/>
            <person name="Hughes D.P."/>
        </authorList>
    </citation>
    <scope>NUCLEOTIDE SEQUENCE [LARGE SCALE GENOMIC DNA]</scope>
    <source>
        <strain evidence="2 3">Map16</strain>
    </source>
</reference>
<dbReference type="EMBL" id="NJES01000315">
    <property type="protein sequence ID" value="PHH73828.1"/>
    <property type="molecule type" value="Genomic_DNA"/>
</dbReference>
<feature type="compositionally biased region" description="Low complexity" evidence="1">
    <location>
        <begin position="24"/>
        <end position="34"/>
    </location>
</feature>
<dbReference type="AlphaFoldDB" id="A0A2C5Y6Z1"/>
<evidence type="ECO:0000313" key="2">
    <source>
        <dbReference type="EMBL" id="PHH73828.1"/>
    </source>
</evidence>
<feature type="region of interest" description="Disordered" evidence="1">
    <location>
        <begin position="1"/>
        <end position="65"/>
    </location>
</feature>
<evidence type="ECO:0000256" key="1">
    <source>
        <dbReference type="SAM" id="MobiDB-lite"/>
    </source>
</evidence>
<sequence length="87" mass="9460">MSNQEYYGGGGGGYPQHPQPSYGPPQGNYGPPQGYNGGYQQGQPPMQYQQAPPQNDSRGRRGGSNNCLMAYTTIYTFISPLRKSLVV</sequence>
<keyword evidence="3" id="KW-1185">Reference proteome</keyword>
<comment type="caution">
    <text evidence="2">The sequence shown here is derived from an EMBL/GenBank/DDBJ whole genome shotgun (WGS) entry which is preliminary data.</text>
</comment>
<gene>
    <name evidence="2" type="ORF">CDD80_3541</name>
</gene>
<dbReference type="STRING" id="2004952.A0A2C5Y6Z1"/>